<protein>
    <submittedName>
        <fullName evidence="1">Uncharacterized protein</fullName>
    </submittedName>
</protein>
<sequence length="64" mass="7266">MLALKSRVRHAFRDAEIVGRCLPGRYDREFKYDLRYADGTVRTNVPESELVRAQTAQLALAIAS</sequence>
<proteinExistence type="predicted"/>
<reference evidence="1" key="1">
    <citation type="submission" date="2021-02" db="EMBL/GenBank/DDBJ databases">
        <title>Genome sequence of Rhodospirillales sp. strain TMPK1 isolated from soil.</title>
        <authorList>
            <person name="Nakai R."/>
            <person name="Kusada H."/>
            <person name="Tamaki H."/>
        </authorList>
    </citation>
    <scope>NUCLEOTIDE SEQUENCE</scope>
    <source>
        <strain evidence="1">TMPK1</strain>
    </source>
</reference>
<dbReference type="Proteomes" id="UP000681075">
    <property type="component" value="Unassembled WGS sequence"/>
</dbReference>
<keyword evidence="2" id="KW-1185">Reference proteome</keyword>
<evidence type="ECO:0000313" key="1">
    <source>
        <dbReference type="EMBL" id="GIL39892.1"/>
    </source>
</evidence>
<comment type="caution">
    <text evidence="1">The sequence shown here is derived from an EMBL/GenBank/DDBJ whole genome shotgun (WGS) entry which is preliminary data.</text>
</comment>
<gene>
    <name evidence="1" type="ORF">TMPK1_21290</name>
</gene>
<dbReference type="EMBL" id="BOPV01000001">
    <property type="protein sequence ID" value="GIL39892.1"/>
    <property type="molecule type" value="Genomic_DNA"/>
</dbReference>
<organism evidence="1 2">
    <name type="scientific">Roseiterribacter gracilis</name>
    <dbReference type="NCBI Taxonomy" id="2812848"/>
    <lineage>
        <taxon>Bacteria</taxon>
        <taxon>Pseudomonadati</taxon>
        <taxon>Pseudomonadota</taxon>
        <taxon>Alphaproteobacteria</taxon>
        <taxon>Rhodospirillales</taxon>
        <taxon>Roseiterribacteraceae</taxon>
        <taxon>Roseiterribacter</taxon>
    </lineage>
</organism>
<dbReference type="AlphaFoldDB" id="A0A8S8XCY3"/>
<accession>A0A8S8XCY3</accession>
<name>A0A8S8XCY3_9PROT</name>
<evidence type="ECO:0000313" key="2">
    <source>
        <dbReference type="Proteomes" id="UP000681075"/>
    </source>
</evidence>